<dbReference type="SUPFAM" id="SSF53597">
    <property type="entry name" value="Dihydrofolate reductase-like"/>
    <property type="match status" value="1"/>
</dbReference>
<dbReference type="PROSITE" id="PS51747">
    <property type="entry name" value="CYT_DCMP_DEAMINASES_2"/>
    <property type="match status" value="1"/>
</dbReference>
<keyword evidence="12" id="KW-0378">Hydrolase</keyword>
<comment type="cofactor">
    <cofactor evidence="12 15">
        <name>Zn(2+)</name>
        <dbReference type="ChEBI" id="CHEBI:29105"/>
    </cofactor>
    <text evidence="12 15">Binds 1 zinc ion.</text>
</comment>
<dbReference type="CDD" id="cd01284">
    <property type="entry name" value="Riboflavin_deaminase-reductase"/>
    <property type="match status" value="1"/>
</dbReference>
<feature type="binding site" evidence="15">
    <location>
        <position position="119"/>
    </location>
    <ligand>
        <name>Zn(2+)</name>
        <dbReference type="ChEBI" id="CHEBI:29105"/>
        <note>catalytic</note>
    </ligand>
</feature>
<feature type="binding site" evidence="14">
    <location>
        <position position="231"/>
    </location>
    <ligand>
        <name>NADP(+)</name>
        <dbReference type="ChEBI" id="CHEBI:58349"/>
    </ligand>
</feature>
<dbReference type="InterPro" id="IPR024072">
    <property type="entry name" value="DHFR-like_dom_sf"/>
</dbReference>
<keyword evidence="7 12" id="KW-0479">Metal-binding</keyword>
<feature type="binding site" evidence="14">
    <location>
        <begin position="300"/>
        <end position="306"/>
    </location>
    <ligand>
        <name>NADP(+)</name>
        <dbReference type="ChEBI" id="CHEBI:58349"/>
    </ligand>
</feature>
<name>A0A2W2BJJ8_9HYPH</name>
<sequence>MCASPRSTRTSAKPRISRSFWASFRVRTTTARPVTTDDARWMDLALRLGRRALGTTAENPNVGCVIVRDGRLLGIGWTQPGGRPHAETEALKMAGSKSRGATAYVTLEPCAHHGKTGPCAEALVAAGIARVVTAIEDPDPRVSGGGFDILRRAGVSCEAGVGADEARRDMAGFLTRITKKRPQVILKMAFSADGKIAAGVGRRTAISGPEAKARVHLLRAQCNAILVGMGTVRADDPELTCRLPGLRNRSPKPFVMSRHGQLPPGSHLAKQGAEVLRGTARQVVAELGQRGINRLMVEGGARVARSFLEDGLVDEFHLIRSPVTLGPDGVDGLAGLPLAQALQPFVLLEQEKLGSDLLTVYEARQ</sequence>
<dbReference type="EMBL" id="QKVK01000006">
    <property type="protein sequence ID" value="PZF76359.1"/>
    <property type="molecule type" value="Genomic_DNA"/>
</dbReference>
<evidence type="ECO:0000256" key="11">
    <source>
        <dbReference type="ARBA" id="ARBA00023268"/>
    </source>
</evidence>
<evidence type="ECO:0000256" key="12">
    <source>
        <dbReference type="PIRNR" id="PIRNR006769"/>
    </source>
</evidence>
<accession>A0A2W2BJJ8</accession>
<dbReference type="InterPro" id="IPR016192">
    <property type="entry name" value="APOBEC/CMP_deaminase_Zn-bd"/>
</dbReference>
<proteinExistence type="inferred from homology"/>
<dbReference type="PIRSF" id="PIRSF006769">
    <property type="entry name" value="RibD"/>
    <property type="match status" value="1"/>
</dbReference>
<evidence type="ECO:0000256" key="1">
    <source>
        <dbReference type="ARBA" id="ARBA00002151"/>
    </source>
</evidence>
<evidence type="ECO:0000259" key="16">
    <source>
        <dbReference type="PROSITE" id="PS51747"/>
    </source>
</evidence>
<dbReference type="AlphaFoldDB" id="A0A2W2BJJ8"/>
<feature type="domain" description="CMP/dCMP-type deaminase" evidence="16">
    <location>
        <begin position="36"/>
        <end position="157"/>
    </location>
</feature>
<feature type="binding site" evidence="14">
    <location>
        <position position="239"/>
    </location>
    <ligand>
        <name>substrate</name>
    </ligand>
</feature>
<dbReference type="Gene3D" id="3.40.140.10">
    <property type="entry name" value="Cytidine Deaminase, domain 2"/>
    <property type="match status" value="1"/>
</dbReference>
<keyword evidence="11" id="KW-0511">Multifunctional enzyme</keyword>
<comment type="similarity">
    <text evidence="5 12">In the C-terminal section; belongs to the HTP reductase family.</text>
</comment>
<dbReference type="InterPro" id="IPR016193">
    <property type="entry name" value="Cytidine_deaminase-like"/>
</dbReference>
<feature type="binding site" evidence="14">
    <location>
        <position position="242"/>
    </location>
    <ligand>
        <name>substrate</name>
    </ligand>
</feature>
<evidence type="ECO:0000256" key="9">
    <source>
        <dbReference type="ARBA" id="ARBA00022857"/>
    </source>
</evidence>
<dbReference type="NCBIfam" id="TIGR00326">
    <property type="entry name" value="eubact_ribD"/>
    <property type="match status" value="1"/>
</dbReference>
<dbReference type="InterPro" id="IPR050765">
    <property type="entry name" value="Riboflavin_Biosynth_HTPR"/>
</dbReference>
<dbReference type="EC" id="1.1.1.193" evidence="12"/>
<comment type="pathway">
    <text evidence="3 12">Cofactor biosynthesis; riboflavin biosynthesis; 5-amino-6-(D-ribitylamino)uracil from GTP: step 3/4.</text>
</comment>
<evidence type="ECO:0000256" key="10">
    <source>
        <dbReference type="ARBA" id="ARBA00023002"/>
    </source>
</evidence>
<keyword evidence="18" id="KW-1185">Reference proteome</keyword>
<dbReference type="Gene3D" id="3.40.430.10">
    <property type="entry name" value="Dihydrofolate Reductase, subunit A"/>
    <property type="match status" value="2"/>
</dbReference>
<dbReference type="GO" id="GO:0008835">
    <property type="term" value="F:diaminohydroxyphosphoribosylaminopyrimidine deaminase activity"/>
    <property type="evidence" value="ECO:0007669"/>
    <property type="project" value="UniProtKB-EC"/>
</dbReference>
<evidence type="ECO:0000256" key="8">
    <source>
        <dbReference type="ARBA" id="ARBA00022833"/>
    </source>
</evidence>
<dbReference type="PANTHER" id="PTHR38011:SF7">
    <property type="entry name" value="2,5-DIAMINO-6-RIBOSYLAMINO-4(3H)-PYRIMIDINONE 5'-PHOSPHATE REDUCTASE"/>
    <property type="match status" value="1"/>
</dbReference>
<organism evidence="17 18">
    <name type="scientific">Aestuariivirga litoralis</name>
    <dbReference type="NCBI Taxonomy" id="2650924"/>
    <lineage>
        <taxon>Bacteria</taxon>
        <taxon>Pseudomonadati</taxon>
        <taxon>Pseudomonadota</taxon>
        <taxon>Alphaproteobacteria</taxon>
        <taxon>Hyphomicrobiales</taxon>
        <taxon>Aestuariivirgaceae</taxon>
        <taxon>Aestuariivirga</taxon>
    </lineage>
</organism>
<dbReference type="InterPro" id="IPR004794">
    <property type="entry name" value="Eubact_RibD"/>
</dbReference>
<comment type="caution">
    <text evidence="17">The sequence shown here is derived from an EMBL/GenBank/DDBJ whole genome shotgun (WGS) entry which is preliminary data.</text>
</comment>
<dbReference type="InterPro" id="IPR002734">
    <property type="entry name" value="RibDG_C"/>
</dbReference>
<comment type="catalytic activity">
    <reaction evidence="12">
        <text>2,5-diamino-6-hydroxy-4-(5-phosphoribosylamino)-pyrimidine + H2O + H(+) = 5-amino-6-(5-phospho-D-ribosylamino)uracil + NH4(+)</text>
        <dbReference type="Rhea" id="RHEA:21868"/>
        <dbReference type="ChEBI" id="CHEBI:15377"/>
        <dbReference type="ChEBI" id="CHEBI:15378"/>
        <dbReference type="ChEBI" id="CHEBI:28938"/>
        <dbReference type="ChEBI" id="CHEBI:58453"/>
        <dbReference type="ChEBI" id="CHEBI:58614"/>
        <dbReference type="EC" id="3.5.4.26"/>
    </reaction>
</comment>
<evidence type="ECO:0000256" key="2">
    <source>
        <dbReference type="ARBA" id="ARBA00004882"/>
    </source>
</evidence>
<evidence type="ECO:0000256" key="3">
    <source>
        <dbReference type="ARBA" id="ARBA00004910"/>
    </source>
</evidence>
<feature type="binding site" evidence="14">
    <location>
        <position position="298"/>
    </location>
    <ligand>
        <name>substrate</name>
    </ligand>
</feature>
<evidence type="ECO:0000256" key="15">
    <source>
        <dbReference type="PIRSR" id="PIRSR006769-3"/>
    </source>
</evidence>
<evidence type="ECO:0000256" key="6">
    <source>
        <dbReference type="ARBA" id="ARBA00022619"/>
    </source>
</evidence>
<evidence type="ECO:0000313" key="17">
    <source>
        <dbReference type="EMBL" id="PZF76359.1"/>
    </source>
</evidence>
<protein>
    <recommendedName>
        <fullName evidence="12">Riboflavin biosynthesis protein RibD</fullName>
    </recommendedName>
    <domain>
        <recommendedName>
            <fullName evidence="12">Diaminohydroxyphosphoribosylaminopyrimidine deaminase</fullName>
            <shortName evidence="12">DRAP deaminase</shortName>
            <ecNumber evidence="12">3.5.4.26</ecNumber>
        </recommendedName>
        <alternativeName>
            <fullName evidence="12">Riboflavin-specific deaminase</fullName>
        </alternativeName>
    </domain>
    <domain>
        <recommendedName>
            <fullName evidence="12">5-amino-6-(5-phosphoribosylamino)uracil reductase</fullName>
            <ecNumber evidence="12">1.1.1.193</ecNumber>
        </recommendedName>
        <alternativeName>
            <fullName evidence="12">HTP reductase</fullName>
        </alternativeName>
    </domain>
</protein>
<feature type="active site" description="Proton donor" evidence="13">
    <location>
        <position position="87"/>
    </location>
</feature>
<feature type="binding site" evidence="14">
    <location>
        <position position="219"/>
    </location>
    <ligand>
        <name>substrate</name>
    </ligand>
</feature>
<dbReference type="SUPFAM" id="SSF53927">
    <property type="entry name" value="Cytidine deaminase-like"/>
    <property type="match status" value="1"/>
</dbReference>
<comment type="catalytic activity">
    <reaction evidence="12">
        <text>5-amino-6-(5-phospho-D-ribitylamino)uracil + NADP(+) = 5-amino-6-(5-phospho-D-ribosylamino)uracil + NADPH + H(+)</text>
        <dbReference type="Rhea" id="RHEA:17845"/>
        <dbReference type="ChEBI" id="CHEBI:15378"/>
        <dbReference type="ChEBI" id="CHEBI:57783"/>
        <dbReference type="ChEBI" id="CHEBI:58349"/>
        <dbReference type="ChEBI" id="CHEBI:58421"/>
        <dbReference type="ChEBI" id="CHEBI:58453"/>
        <dbReference type="EC" id="1.1.1.193"/>
    </reaction>
</comment>
<dbReference type="Pfam" id="PF01872">
    <property type="entry name" value="RibD_C"/>
    <property type="match status" value="1"/>
</dbReference>
<evidence type="ECO:0000256" key="5">
    <source>
        <dbReference type="ARBA" id="ARBA00007417"/>
    </source>
</evidence>
<feature type="binding site" evidence="15">
    <location>
        <position position="85"/>
    </location>
    <ligand>
        <name>Zn(2+)</name>
        <dbReference type="ChEBI" id="CHEBI:29105"/>
        <note>catalytic</note>
    </ligand>
</feature>
<dbReference type="UniPathway" id="UPA00275">
    <property type="reaction ID" value="UER00401"/>
</dbReference>
<evidence type="ECO:0000313" key="18">
    <source>
        <dbReference type="Proteomes" id="UP000248795"/>
    </source>
</evidence>
<keyword evidence="6 12" id="KW-0686">Riboflavin biosynthesis</keyword>
<dbReference type="Proteomes" id="UP000248795">
    <property type="component" value="Unassembled WGS sequence"/>
</dbReference>
<evidence type="ECO:0000256" key="7">
    <source>
        <dbReference type="ARBA" id="ARBA00022723"/>
    </source>
</evidence>
<dbReference type="Pfam" id="PF00383">
    <property type="entry name" value="dCMP_cyt_deam_1"/>
    <property type="match status" value="1"/>
</dbReference>
<evidence type="ECO:0000256" key="4">
    <source>
        <dbReference type="ARBA" id="ARBA00005259"/>
    </source>
</evidence>
<keyword evidence="9 12" id="KW-0521">NADP</keyword>
<reference evidence="18" key="1">
    <citation type="submission" date="2018-06" db="EMBL/GenBank/DDBJ databases">
        <title>Aestuariibacter litoralis strain KCTC 52945T.</title>
        <authorList>
            <person name="Li X."/>
            <person name="Salam N."/>
            <person name="Li J.-L."/>
            <person name="Chen Y.-M."/>
            <person name="Yang Z.-W."/>
            <person name="Zhang L.-Y."/>
            <person name="Han M.-X."/>
            <person name="Xiao M."/>
            <person name="Li W.-J."/>
        </authorList>
    </citation>
    <scope>NUCLEOTIDE SEQUENCE [LARGE SCALE GENOMIC DNA]</scope>
    <source>
        <strain evidence="18">KCTC 52945</strain>
    </source>
</reference>
<keyword evidence="8 12" id="KW-0862">Zinc</keyword>
<dbReference type="PANTHER" id="PTHR38011">
    <property type="entry name" value="DIHYDROFOLATE REDUCTASE FAMILY PROTEIN (AFU_ORTHOLOGUE AFUA_8G06820)"/>
    <property type="match status" value="1"/>
</dbReference>
<comment type="pathway">
    <text evidence="2 12">Cofactor biosynthesis; riboflavin biosynthesis; 5-amino-6-(D-ribitylamino)uracil from GTP: step 2/4.</text>
</comment>
<feature type="binding site" evidence="14">
    <location>
        <position position="235"/>
    </location>
    <ligand>
        <name>NADP(+)</name>
        <dbReference type="ChEBI" id="CHEBI:58349"/>
    </ligand>
</feature>
<evidence type="ECO:0000256" key="14">
    <source>
        <dbReference type="PIRSR" id="PIRSR006769-2"/>
    </source>
</evidence>
<gene>
    <name evidence="17" type="primary">ribD</name>
    <name evidence="17" type="ORF">DK847_14360</name>
</gene>
<dbReference type="GO" id="GO:0008703">
    <property type="term" value="F:5-amino-6-(5-phosphoribosylamino)uracil reductase activity"/>
    <property type="evidence" value="ECO:0007669"/>
    <property type="project" value="UniProtKB-EC"/>
</dbReference>
<comment type="function">
    <text evidence="1 12">Converts 2,5-diamino-6-(ribosylamino)-4(3h)-pyrimidinone 5'-phosphate into 5-amino-6-(ribosylamino)-2,4(1h,3h)-pyrimidinedione 5'-phosphate.</text>
</comment>
<dbReference type="GO" id="GO:0009231">
    <property type="term" value="P:riboflavin biosynthetic process"/>
    <property type="evidence" value="ECO:0007669"/>
    <property type="project" value="UniProtKB-UniPathway"/>
</dbReference>
<comment type="similarity">
    <text evidence="4 12">In the N-terminal section; belongs to the cytidine and deoxycytidylate deaminase family.</text>
</comment>
<dbReference type="EC" id="3.5.4.26" evidence="12"/>
<dbReference type="GO" id="GO:0008270">
    <property type="term" value="F:zinc ion binding"/>
    <property type="evidence" value="ECO:0007669"/>
    <property type="project" value="InterPro"/>
</dbReference>
<dbReference type="PROSITE" id="PS00903">
    <property type="entry name" value="CYT_DCMP_DEAMINASES_1"/>
    <property type="match status" value="1"/>
</dbReference>
<evidence type="ECO:0000256" key="13">
    <source>
        <dbReference type="PIRSR" id="PIRSR006769-1"/>
    </source>
</evidence>
<dbReference type="InterPro" id="IPR002125">
    <property type="entry name" value="CMP_dCMP_dom"/>
</dbReference>
<feature type="binding site" evidence="15">
    <location>
        <position position="110"/>
    </location>
    <ligand>
        <name>Zn(2+)</name>
        <dbReference type="ChEBI" id="CHEBI:29105"/>
        <note>catalytic</note>
    </ligand>
</feature>
<keyword evidence="10 12" id="KW-0560">Oxidoreductase</keyword>
<feature type="binding site" evidence="14">
    <location>
        <position position="189"/>
    </location>
    <ligand>
        <name>NADP(+)</name>
        <dbReference type="ChEBI" id="CHEBI:58349"/>
    </ligand>
</feature>